<keyword evidence="7 10" id="KW-0067">ATP-binding</keyword>
<keyword evidence="1 10" id="KW-0540">Nuclease</keyword>
<evidence type="ECO:0000313" key="14">
    <source>
        <dbReference type="Proteomes" id="UP001597351"/>
    </source>
</evidence>
<dbReference type="InterPro" id="IPR041500">
    <property type="entry name" value="RecC_C"/>
</dbReference>
<comment type="subunit">
    <text evidence="10">Heterotrimer of RecB, RecC and RecD. All subunits contribute to DNA-binding.</text>
</comment>
<keyword evidence="9 10" id="KW-0234">DNA repair</keyword>
<proteinExistence type="inferred from homology"/>
<dbReference type="PANTHER" id="PTHR30591">
    <property type="entry name" value="RECBCD ENZYME SUBUNIT RECC"/>
    <property type="match status" value="1"/>
</dbReference>
<dbReference type="InterPro" id="IPR013986">
    <property type="entry name" value="DExx_box_DNA_helicase_dom_sf"/>
</dbReference>
<dbReference type="Proteomes" id="UP001597351">
    <property type="component" value="Unassembled WGS sequence"/>
</dbReference>
<keyword evidence="3 10" id="KW-0227">DNA damage</keyword>
<comment type="caution">
    <text evidence="13">The sequence shown here is derived from an EMBL/GenBank/DDBJ whole genome shotgun (WGS) entry which is preliminary data.</text>
</comment>
<dbReference type="Gene3D" id="1.10.10.160">
    <property type="match status" value="1"/>
</dbReference>
<dbReference type="PANTHER" id="PTHR30591:SF1">
    <property type="entry name" value="RECBCD ENZYME SUBUNIT RECC"/>
    <property type="match status" value="1"/>
</dbReference>
<reference evidence="14" key="1">
    <citation type="journal article" date="2019" name="Int. J. Syst. Evol. Microbiol.">
        <title>The Global Catalogue of Microorganisms (GCM) 10K type strain sequencing project: providing services to taxonomists for standard genome sequencing and annotation.</title>
        <authorList>
            <consortium name="The Broad Institute Genomics Platform"/>
            <consortium name="The Broad Institute Genome Sequencing Center for Infectious Disease"/>
            <person name="Wu L."/>
            <person name="Ma J."/>
        </authorList>
    </citation>
    <scope>NUCLEOTIDE SEQUENCE [LARGE SCALE GENOMIC DNA]</scope>
    <source>
        <strain evidence="14">CGMCC 1.12477</strain>
    </source>
</reference>
<dbReference type="Pfam" id="PF04257">
    <property type="entry name" value="Exonuc_V_gamma"/>
    <property type="match status" value="1"/>
</dbReference>
<evidence type="ECO:0000313" key="13">
    <source>
        <dbReference type="EMBL" id="MFD1947267.1"/>
    </source>
</evidence>
<dbReference type="NCBIfam" id="TIGR01450">
    <property type="entry name" value="recC"/>
    <property type="match status" value="1"/>
</dbReference>
<evidence type="ECO:0000256" key="4">
    <source>
        <dbReference type="ARBA" id="ARBA00022801"/>
    </source>
</evidence>
<dbReference type="GO" id="GO:0008854">
    <property type="term" value="F:exodeoxyribonuclease V activity"/>
    <property type="evidence" value="ECO:0007669"/>
    <property type="project" value="UniProtKB-EC"/>
</dbReference>
<dbReference type="Pfam" id="PF17946">
    <property type="entry name" value="RecC_C"/>
    <property type="match status" value="1"/>
</dbReference>
<accession>A0ABW4TKS8</accession>
<evidence type="ECO:0000256" key="3">
    <source>
        <dbReference type="ARBA" id="ARBA00022763"/>
    </source>
</evidence>
<feature type="region of interest" description="Disordered" evidence="11">
    <location>
        <begin position="774"/>
        <end position="795"/>
    </location>
</feature>
<evidence type="ECO:0000256" key="8">
    <source>
        <dbReference type="ARBA" id="ARBA00023125"/>
    </source>
</evidence>
<gene>
    <name evidence="10 13" type="primary">recC</name>
    <name evidence="13" type="ORF">ACFSDE_10730</name>
</gene>
<evidence type="ECO:0000256" key="1">
    <source>
        <dbReference type="ARBA" id="ARBA00022722"/>
    </source>
</evidence>
<comment type="miscellaneous">
    <text evidence="10">In the RecBCD complex, RecB has a slow 3'-5' helicase, an exonuclease activity and loads RecA onto ssDNA, RecD has a fast 5'-3' helicase activity, while RecC stimulates the ATPase and processivity of the RecB helicase and contributes to recognition of the Chi site.</text>
</comment>
<dbReference type="InterPro" id="IPR027417">
    <property type="entry name" value="P-loop_NTPase"/>
</dbReference>
<dbReference type="EMBL" id="JBHUGD010000003">
    <property type="protein sequence ID" value="MFD1947267.1"/>
    <property type="molecule type" value="Genomic_DNA"/>
</dbReference>
<name>A0ABW4TKS8_9ACTN</name>
<keyword evidence="14" id="KW-1185">Reference proteome</keyword>
<organism evidence="13 14">
    <name type="scientific">Nocardioides aestuarii</name>
    <dbReference type="NCBI Taxonomy" id="252231"/>
    <lineage>
        <taxon>Bacteria</taxon>
        <taxon>Bacillati</taxon>
        <taxon>Actinomycetota</taxon>
        <taxon>Actinomycetes</taxon>
        <taxon>Propionibacteriales</taxon>
        <taxon>Nocardioidaceae</taxon>
        <taxon>Nocardioides</taxon>
    </lineage>
</organism>
<evidence type="ECO:0000256" key="5">
    <source>
        <dbReference type="ARBA" id="ARBA00022806"/>
    </source>
</evidence>
<evidence type="ECO:0000256" key="10">
    <source>
        <dbReference type="HAMAP-Rule" id="MF_01486"/>
    </source>
</evidence>
<keyword evidence="2 10" id="KW-0547">Nucleotide-binding</keyword>
<evidence type="ECO:0000256" key="6">
    <source>
        <dbReference type="ARBA" id="ARBA00022839"/>
    </source>
</evidence>
<evidence type="ECO:0000256" key="2">
    <source>
        <dbReference type="ARBA" id="ARBA00022741"/>
    </source>
</evidence>
<dbReference type="SUPFAM" id="SSF52540">
    <property type="entry name" value="P-loop containing nucleoside triphosphate hydrolases"/>
    <property type="match status" value="2"/>
</dbReference>
<keyword evidence="6 10" id="KW-0269">Exonuclease</keyword>
<dbReference type="SUPFAM" id="SSF52980">
    <property type="entry name" value="Restriction endonuclease-like"/>
    <property type="match status" value="1"/>
</dbReference>
<dbReference type="Gene3D" id="3.40.50.300">
    <property type="entry name" value="P-loop containing nucleotide triphosphate hydrolases"/>
    <property type="match status" value="2"/>
</dbReference>
<keyword evidence="5 10" id="KW-0347">Helicase</keyword>
<dbReference type="PIRSF" id="PIRSF000980">
    <property type="entry name" value="RecC"/>
    <property type="match status" value="1"/>
</dbReference>
<dbReference type="RefSeq" id="WP_343918198.1">
    <property type="nucleotide sequence ID" value="NZ_BAAAJT010000002.1"/>
</dbReference>
<keyword evidence="8 10" id="KW-0238">DNA-binding</keyword>
<evidence type="ECO:0000256" key="9">
    <source>
        <dbReference type="ARBA" id="ARBA00023204"/>
    </source>
</evidence>
<evidence type="ECO:0000256" key="7">
    <source>
        <dbReference type="ARBA" id="ARBA00022840"/>
    </source>
</evidence>
<feature type="domain" description="RecC C-terminal" evidence="12">
    <location>
        <begin position="799"/>
        <end position="1025"/>
    </location>
</feature>
<evidence type="ECO:0000259" key="12">
    <source>
        <dbReference type="Pfam" id="PF17946"/>
    </source>
</evidence>
<dbReference type="InterPro" id="IPR006697">
    <property type="entry name" value="RecC"/>
</dbReference>
<evidence type="ECO:0000256" key="11">
    <source>
        <dbReference type="SAM" id="MobiDB-lite"/>
    </source>
</evidence>
<keyword evidence="4 10" id="KW-0378">Hydrolase</keyword>
<dbReference type="HAMAP" id="MF_01486">
    <property type="entry name" value="RecC"/>
    <property type="match status" value="1"/>
</dbReference>
<comment type="function">
    <text evidence="10">A helicase/nuclease that prepares dsDNA breaks (DSB) for recombinational DNA repair. Binds to DSBs and unwinds DNA via a highly rapid and processive ATP-dependent bidirectional helicase activity. Unwinds dsDNA until it encounters a Chi (crossover hotspot instigator) sequence from the 3' direction. Cuts ssDNA a few nucleotides 3' to the Chi site. The properties and activities of the enzyme are changed at Chi. The Chi-altered holoenzyme produces a long 3'-ssDNA overhang and facilitates RecA-binding to the ssDNA for homologous DNA recombination and repair. Holoenzyme degrades any linearized DNA that is unable to undergo homologous recombination. In the holoenzyme this subunit recognizes the wild-type Chi sequence, and when added to isolated RecB increases its ATP-dependent helicase processivity.</text>
</comment>
<comment type="similarity">
    <text evidence="10">Belongs to the RecC family.</text>
</comment>
<dbReference type="InterPro" id="IPR011335">
    <property type="entry name" value="Restrct_endonuc-II-like"/>
</dbReference>
<sequence>MALHLHRAERTDVLADGLADLLADPLADPFATELVAVPARGVERWLSQRLSHRLGRGDAADGVCAGVDFRSPRSLVAELTDTAADDPWAPDALAWPLLEVLDDVLDEPWARPLAIHLGHGREGEEADLRRGRRWSVARRLSGLLASYAAQRPQLLDDWLAGRSTDGLGQPLPDDLAWQPPLWRELVGRVGEPPPHERHAAVLDALRSGPAEGLPARLSLFGHTRLPGTEVELLRALATHHDVHLWLPHPGDALWQSLHDDPPRGPRRDDESHLRVGHGLLVTLGRDVRELQGALAAVGVDHDEALVSPPRPDTLLGWLQSDLSAGSVAPAGREHRHDDRSVQVHRCHGAARQVEVLREVLLGLLQDDAGLEPRDVLVMCPDIETYAPLITAAFGLGEVVTDAHPGHGLRVLLADRALSRTNPLLALASRLLEVSGGRATASEVLDVAHLPAVRSRFGFTDDDLDTITEWVRQAGIRWGFDATQRASYGLGDVVHNTWRFGLDRVLAGVTMSEDARDWVDVTLPLDDVGSHRVELAGRLAEYVDRLAGVTERLTGTRPLSAWVETLVEGVAQLTRTSPDDAWQTGQLHRELGAVLADAGDRVGVELRLPDVRALVDTHLAGRPTRANFRSGTLTVCTMVPMRSVPHRVVCLLGVDDGVFPRVGAVDGDDVLARDPVAGERDVRSEDRQLLLDAVLAATETLVVTYTGSDEHTGHDCPPAVPLGELLDALDRTTTSPVRERVVVTHPLQPFDLRNCTPGELGSPVPFSFDPTALAAATTAASSRPEPPPFLSEPLPAPAPGPVALDALTGFFGDPVKGFFRALDVTLPWDVDGVADAMPVEIAQLESWGVGDRMLRDMVRLVHPEQALGLEWRRGALPPGRLGWRQAQAVRDQAMDLAVAALTHRQVEPRSHDVDVALPGGRRLTGTVGPVYDGRLVEVGFSRLGGKQLLQAWVRLLALAAHDPDKHWTALVVGRGPGKSTVAQRLLGPVPEAPDVLLADLVDLYDRGRREPLPLPLKTSHAWAEAVHRGDEARPAAEKKWRSNRYPGEDAEPAHVRVWGEHAPLSALFSTLRADEPDLGQPHRFGACAVRLWGPLLRAERAL</sequence>
<protein>
    <recommendedName>
        <fullName evidence="10">RecBCD enzyme subunit RecC</fullName>
    </recommendedName>
    <alternativeName>
        <fullName evidence="10">Exonuclease V subunit RecC</fullName>
        <shortName evidence="10">ExoV subunit RecC</shortName>
    </alternativeName>
    <alternativeName>
        <fullName evidence="10">Helicase/nuclease RecBCD subunit RecC</fullName>
    </alternativeName>
</protein>
<feature type="compositionally biased region" description="Pro residues" evidence="11">
    <location>
        <begin position="783"/>
        <end position="795"/>
    </location>
</feature>
<dbReference type="Gene3D" id="3.40.50.10930">
    <property type="match status" value="1"/>
</dbReference>